<feature type="binding site" evidence="18">
    <location>
        <position position="167"/>
    </location>
    <ligand>
        <name>K(+)</name>
        <dbReference type="ChEBI" id="CHEBI:29103"/>
    </ligand>
</feature>
<dbReference type="SUPFAM" id="SSF64153">
    <property type="entry name" value="YjeF N-terminal domain-like"/>
    <property type="match status" value="1"/>
</dbReference>
<comment type="similarity">
    <text evidence="18">Belongs to the NnrE/AIBP family.</text>
</comment>
<dbReference type="Pfam" id="PF01256">
    <property type="entry name" value="Carb_kinase"/>
    <property type="match status" value="1"/>
</dbReference>
<evidence type="ECO:0000259" key="21">
    <source>
        <dbReference type="PROSITE" id="PS51385"/>
    </source>
</evidence>
<keyword evidence="5 18" id="KW-0479">Metal-binding</keyword>
<comment type="function">
    <text evidence="14 19">Bifunctional enzyme that catalyzes the epimerization of the S- and R-forms of NAD(P)HX and the dehydration of the S-form of NAD(P)HX at the expense of ADP, which is converted to AMP. This allows the repair of both epimers of NAD(P)HX, a damaged form of NAD(P)H that is a result of enzymatic or heat-dependent hydration.</text>
</comment>
<keyword evidence="13" id="KW-0511">Multifunctional enzyme</keyword>
<feature type="domain" description="YjeF C-terminal" evidence="20">
    <location>
        <begin position="231"/>
        <end position="513"/>
    </location>
</feature>
<evidence type="ECO:0000256" key="17">
    <source>
        <dbReference type="HAMAP-Rule" id="MF_01965"/>
    </source>
</evidence>
<comment type="caution">
    <text evidence="18">Lacks conserved residue(s) required for the propagation of feature annotation.</text>
</comment>
<dbReference type="PROSITE" id="PS01050">
    <property type="entry name" value="YJEF_C_2"/>
    <property type="match status" value="1"/>
</dbReference>
<evidence type="ECO:0000256" key="16">
    <source>
        <dbReference type="ARBA" id="ARBA00049209"/>
    </source>
</evidence>
<keyword evidence="8 17" id="KW-0521">NADP</keyword>
<proteinExistence type="inferred from homology"/>
<dbReference type="InterPro" id="IPR000631">
    <property type="entry name" value="CARKD"/>
</dbReference>
<evidence type="ECO:0000256" key="15">
    <source>
        <dbReference type="ARBA" id="ARBA00048238"/>
    </source>
</evidence>
<comment type="catalytic activity">
    <reaction evidence="16 17 19">
        <text>(6S)-NADPHX + ADP = AMP + phosphate + NADPH + H(+)</text>
        <dbReference type="Rhea" id="RHEA:32235"/>
        <dbReference type="ChEBI" id="CHEBI:15378"/>
        <dbReference type="ChEBI" id="CHEBI:43474"/>
        <dbReference type="ChEBI" id="CHEBI:57783"/>
        <dbReference type="ChEBI" id="CHEBI:64076"/>
        <dbReference type="ChEBI" id="CHEBI:456215"/>
        <dbReference type="ChEBI" id="CHEBI:456216"/>
        <dbReference type="EC" id="4.2.1.136"/>
    </reaction>
</comment>
<gene>
    <name evidence="18" type="primary">nnrE</name>
    <name evidence="17" type="synonym">nnrD</name>
    <name evidence="22" type="ORF">Q4T40_02035</name>
</gene>
<comment type="function">
    <text evidence="18">Catalyzes the epimerization of the S- and R-forms of NAD(P)HX, a damaged form of NAD(P)H that is a result of enzymatic or heat-dependent hydration. This is a prerequisite for the S-specific NAD(P)H-hydrate dehydratase to allow the repair of both epimers of NAD(P)HX.</text>
</comment>
<dbReference type="HAMAP" id="MF_01965">
    <property type="entry name" value="NADHX_dehydratase"/>
    <property type="match status" value="1"/>
</dbReference>
<dbReference type="Pfam" id="PF03853">
    <property type="entry name" value="YjeF_N"/>
    <property type="match status" value="1"/>
</dbReference>
<feature type="binding site" evidence="17">
    <location>
        <position position="388"/>
    </location>
    <ligand>
        <name>(6S)-NADPHX</name>
        <dbReference type="ChEBI" id="CHEBI:64076"/>
    </ligand>
</feature>
<dbReference type="PANTHER" id="PTHR12592:SF0">
    <property type="entry name" value="ATP-DEPENDENT (S)-NAD(P)H-HYDRATE DEHYDRATASE"/>
    <property type="match status" value="1"/>
</dbReference>
<reference evidence="22 23" key="1">
    <citation type="submission" date="2023-07" db="EMBL/GenBank/DDBJ databases">
        <title>The novel representative of Negativicutes class, Anaeroselena agilis gen. nov. sp. nov.</title>
        <authorList>
            <person name="Prokofeva M.I."/>
            <person name="Elcheninov A.G."/>
            <person name="Klyukina A."/>
            <person name="Kublanov I.V."/>
            <person name="Frolov E.N."/>
            <person name="Podosokorskaya O.A."/>
        </authorList>
    </citation>
    <scope>NUCLEOTIDE SEQUENCE [LARGE SCALE GENOMIC DNA]</scope>
    <source>
        <strain evidence="22 23">4137-cl</strain>
    </source>
</reference>
<comment type="catalytic activity">
    <reaction evidence="15 17 19">
        <text>(6S)-NADHX + ADP = AMP + phosphate + NADH + H(+)</text>
        <dbReference type="Rhea" id="RHEA:32223"/>
        <dbReference type="ChEBI" id="CHEBI:15378"/>
        <dbReference type="ChEBI" id="CHEBI:43474"/>
        <dbReference type="ChEBI" id="CHEBI:57945"/>
        <dbReference type="ChEBI" id="CHEBI:64074"/>
        <dbReference type="ChEBI" id="CHEBI:456215"/>
        <dbReference type="ChEBI" id="CHEBI:456216"/>
        <dbReference type="EC" id="4.2.1.136"/>
    </reaction>
</comment>
<evidence type="ECO:0000256" key="2">
    <source>
        <dbReference type="ARBA" id="ARBA00000909"/>
    </source>
</evidence>
<evidence type="ECO:0000256" key="7">
    <source>
        <dbReference type="ARBA" id="ARBA00022840"/>
    </source>
</evidence>
<name>A0ABU3NT58_9FIRM</name>
<feature type="binding site" evidence="17">
    <location>
        <position position="454"/>
    </location>
    <ligand>
        <name>AMP</name>
        <dbReference type="ChEBI" id="CHEBI:456215"/>
    </ligand>
</feature>
<evidence type="ECO:0000256" key="9">
    <source>
        <dbReference type="ARBA" id="ARBA00022958"/>
    </source>
</evidence>
<evidence type="ECO:0000256" key="13">
    <source>
        <dbReference type="ARBA" id="ARBA00023268"/>
    </source>
</evidence>
<dbReference type="PIRSF" id="PIRSF017184">
    <property type="entry name" value="Nnr"/>
    <property type="match status" value="1"/>
</dbReference>
<feature type="binding site" evidence="18">
    <location>
        <begin position="135"/>
        <end position="141"/>
    </location>
    <ligand>
        <name>(6S)-NADPHX</name>
        <dbReference type="ChEBI" id="CHEBI:64076"/>
    </ligand>
</feature>
<dbReference type="EMBL" id="JAUOZS010000001">
    <property type="protein sequence ID" value="MDT8900014.1"/>
    <property type="molecule type" value="Genomic_DNA"/>
</dbReference>
<protein>
    <recommendedName>
        <fullName evidence="19">Bifunctional NAD(P)H-hydrate repair enzyme</fullName>
    </recommendedName>
    <alternativeName>
        <fullName evidence="19">Nicotinamide nucleotide repair protein</fullName>
    </alternativeName>
    <domain>
        <recommendedName>
            <fullName evidence="19">ADP-dependent (S)-NAD(P)H-hydrate dehydratase</fullName>
            <ecNumber evidence="19">4.2.1.136</ecNumber>
        </recommendedName>
        <alternativeName>
            <fullName evidence="19">ADP-dependent NAD(P)HX dehydratase</fullName>
        </alternativeName>
    </domain>
    <domain>
        <recommendedName>
            <fullName evidence="19">NAD(P)H-hydrate epimerase</fullName>
            <ecNumber evidence="19">5.1.99.6</ecNumber>
        </recommendedName>
    </domain>
</protein>
<dbReference type="SUPFAM" id="SSF53613">
    <property type="entry name" value="Ribokinase-like"/>
    <property type="match status" value="1"/>
</dbReference>
<comment type="catalytic activity">
    <reaction evidence="1 18 19">
        <text>(6R)-NADHX = (6S)-NADHX</text>
        <dbReference type="Rhea" id="RHEA:32215"/>
        <dbReference type="ChEBI" id="CHEBI:64074"/>
        <dbReference type="ChEBI" id="CHEBI:64075"/>
        <dbReference type="EC" id="5.1.99.6"/>
    </reaction>
</comment>
<dbReference type="Gene3D" id="3.40.50.10260">
    <property type="entry name" value="YjeF N-terminal domain"/>
    <property type="match status" value="1"/>
</dbReference>
<dbReference type="PANTHER" id="PTHR12592">
    <property type="entry name" value="ATP-DEPENDENT (S)-NAD(P)H-HYDRATE DEHYDRATASE FAMILY MEMBER"/>
    <property type="match status" value="1"/>
</dbReference>
<feature type="domain" description="YjeF N-terminal" evidence="21">
    <location>
        <begin position="9"/>
        <end position="221"/>
    </location>
</feature>
<evidence type="ECO:0000256" key="6">
    <source>
        <dbReference type="ARBA" id="ARBA00022741"/>
    </source>
</evidence>
<keyword evidence="7 17" id="KW-0067">ATP-binding</keyword>
<evidence type="ECO:0000256" key="1">
    <source>
        <dbReference type="ARBA" id="ARBA00000013"/>
    </source>
</evidence>
<evidence type="ECO:0000256" key="19">
    <source>
        <dbReference type="PIRNR" id="PIRNR017184"/>
    </source>
</evidence>
<accession>A0ABU3NT58</accession>
<dbReference type="Gene3D" id="3.40.1190.20">
    <property type="match status" value="1"/>
</dbReference>
<dbReference type="HAMAP" id="MF_01966">
    <property type="entry name" value="NADHX_epimerase"/>
    <property type="match status" value="1"/>
</dbReference>
<dbReference type="RefSeq" id="WP_413778576.1">
    <property type="nucleotide sequence ID" value="NZ_JAUOZS010000001.1"/>
</dbReference>
<comment type="cofactor">
    <cofactor evidence="17">
        <name>Mg(2+)</name>
        <dbReference type="ChEBI" id="CHEBI:18420"/>
    </cofactor>
</comment>
<keyword evidence="10 17" id="KW-0520">NAD</keyword>
<dbReference type="NCBIfam" id="TIGR00196">
    <property type="entry name" value="yjeF_cterm"/>
    <property type="match status" value="1"/>
</dbReference>
<comment type="caution">
    <text evidence="22">The sequence shown here is derived from an EMBL/GenBank/DDBJ whole genome shotgun (WGS) entry which is preliminary data.</text>
</comment>
<evidence type="ECO:0000256" key="10">
    <source>
        <dbReference type="ARBA" id="ARBA00023027"/>
    </source>
</evidence>
<feature type="binding site" evidence="17">
    <location>
        <position position="266"/>
    </location>
    <ligand>
        <name>(6S)-NADPHX</name>
        <dbReference type="ChEBI" id="CHEBI:64076"/>
    </ligand>
</feature>
<evidence type="ECO:0000256" key="8">
    <source>
        <dbReference type="ARBA" id="ARBA00022857"/>
    </source>
</evidence>
<evidence type="ECO:0000313" key="22">
    <source>
        <dbReference type="EMBL" id="MDT8900014.1"/>
    </source>
</evidence>
<feature type="binding site" evidence="17">
    <location>
        <begin position="425"/>
        <end position="429"/>
    </location>
    <ligand>
        <name>AMP</name>
        <dbReference type="ChEBI" id="CHEBI:456215"/>
    </ligand>
</feature>
<dbReference type="InterPro" id="IPR017953">
    <property type="entry name" value="Carbohydrate_kinase_pred_CS"/>
</dbReference>
<feature type="binding site" evidence="18">
    <location>
        <position position="164"/>
    </location>
    <ligand>
        <name>(6S)-NADPHX</name>
        <dbReference type="ChEBI" id="CHEBI:64076"/>
    </ligand>
</feature>
<comment type="cofactor">
    <cofactor evidence="18 19">
        <name>K(+)</name>
        <dbReference type="ChEBI" id="CHEBI:29103"/>
    </cofactor>
    <text evidence="18 19">Binds 1 potassium ion per subunit.</text>
</comment>
<dbReference type="PROSITE" id="PS51385">
    <property type="entry name" value="YJEF_N"/>
    <property type="match status" value="1"/>
</dbReference>
<evidence type="ECO:0000256" key="14">
    <source>
        <dbReference type="ARBA" id="ARBA00025153"/>
    </source>
</evidence>
<keyword evidence="6 17" id="KW-0547">Nucleotide-binding</keyword>
<evidence type="ECO:0000259" key="20">
    <source>
        <dbReference type="PROSITE" id="PS51383"/>
    </source>
</evidence>
<dbReference type="Proteomes" id="UP001254848">
    <property type="component" value="Unassembled WGS sequence"/>
</dbReference>
<dbReference type="InterPro" id="IPR004443">
    <property type="entry name" value="YjeF_N_dom"/>
</dbReference>
<evidence type="ECO:0000256" key="5">
    <source>
        <dbReference type="ARBA" id="ARBA00022723"/>
    </source>
</evidence>
<keyword evidence="23" id="KW-1185">Reference proteome</keyword>
<feature type="binding site" evidence="18">
    <location>
        <position position="60"/>
    </location>
    <ligand>
        <name>K(+)</name>
        <dbReference type="ChEBI" id="CHEBI:29103"/>
    </ligand>
</feature>
<sequence>MKIATAPEMRRIDERAANEYGLAGLALMENAGGEVARKVADILGGAADKKVCIFCGKGNNGGDGFVAARHLAARGAKVKVFLLGVKTAVGGDALANLGILLKMGAEVIEIAGERDCDKAALATAFADCLVDALLGTGFSGEVSGDLAAVVKIINAAGKPVVAVDIPTGIDADTGRVRGVAVSAAHTVTFGLPKPGLLFQPGAAHAGTVTVVDIGLPAALLADAGMRQNAVTATLVRRLLPPRRPWAHKGTGGRVALVAGSPGLTGAAALASMAAVRAGAGLVTVGIAAGLNAIMEVKLTEVMTKPLPEETCGIIGPAAVEEIAAIAETADVLAIGPGLGRAAETVDAVREIVRNVRCPLVIDADGLNALAGHTESLLETEALAVLTPHPGELARLTGRPLPVINADRLGAARDAATGLGAIVVLKGPGTVIAYPDGEAFINTTGNAALATGGTGDVLTGVIAALVAQGLTSHDAAVAGVYLHGLAGELAAGARLAGMAAGDLLPALPAAIASLHGG</sequence>
<organism evidence="22 23">
    <name type="scientific">Anaeroselena agilis</name>
    <dbReference type="NCBI Taxonomy" id="3063788"/>
    <lineage>
        <taxon>Bacteria</taxon>
        <taxon>Bacillati</taxon>
        <taxon>Bacillota</taxon>
        <taxon>Negativicutes</taxon>
        <taxon>Acetonemataceae</taxon>
        <taxon>Anaeroselena</taxon>
    </lineage>
</organism>
<evidence type="ECO:0000313" key="23">
    <source>
        <dbReference type="Proteomes" id="UP001254848"/>
    </source>
</evidence>
<keyword evidence="11 18" id="KW-0413">Isomerase</keyword>
<dbReference type="InterPro" id="IPR036652">
    <property type="entry name" value="YjeF_N_dom_sf"/>
</dbReference>
<feature type="binding site" evidence="17">
    <location>
        <position position="337"/>
    </location>
    <ligand>
        <name>(6S)-NADPHX</name>
        <dbReference type="ChEBI" id="CHEBI:64076"/>
    </ligand>
</feature>
<feature type="binding site" evidence="17">
    <location>
        <position position="455"/>
    </location>
    <ligand>
        <name>(6S)-NADPHX</name>
        <dbReference type="ChEBI" id="CHEBI:64076"/>
    </ligand>
</feature>
<evidence type="ECO:0000256" key="3">
    <source>
        <dbReference type="ARBA" id="ARBA00006001"/>
    </source>
</evidence>
<keyword evidence="9 18" id="KW-0630">Potassium</keyword>
<evidence type="ECO:0000256" key="11">
    <source>
        <dbReference type="ARBA" id="ARBA00023235"/>
    </source>
</evidence>
<comment type="function">
    <text evidence="17">Catalyzes the dehydration of the S-form of NAD(P)HX at the expense of ADP, which is converted to AMP. Together with NAD(P)HX epimerase, which catalyzes the epimerization of the S- and R-forms, the enzyme allows the repair of both epimers of NAD(P)HX, a damaged form of NAD(P)H that is a result of enzymatic or heat-dependent hydration.</text>
</comment>
<dbReference type="EC" id="4.2.1.136" evidence="19"/>
<dbReference type="EC" id="5.1.99.6" evidence="19"/>
<dbReference type="NCBIfam" id="TIGR00197">
    <property type="entry name" value="yjeF_nterm"/>
    <property type="match status" value="1"/>
</dbReference>
<comment type="similarity">
    <text evidence="4 19">In the C-terminal section; belongs to the NnrD/CARKD family.</text>
</comment>
<keyword evidence="12 17" id="KW-0456">Lyase</keyword>
<evidence type="ECO:0000256" key="12">
    <source>
        <dbReference type="ARBA" id="ARBA00023239"/>
    </source>
</evidence>
<dbReference type="PROSITE" id="PS51383">
    <property type="entry name" value="YJEF_C_3"/>
    <property type="match status" value="1"/>
</dbReference>
<evidence type="ECO:0000256" key="18">
    <source>
        <dbReference type="HAMAP-Rule" id="MF_01966"/>
    </source>
</evidence>
<dbReference type="CDD" id="cd01171">
    <property type="entry name" value="YXKO-related"/>
    <property type="match status" value="1"/>
</dbReference>
<feature type="binding site" evidence="18">
    <location>
        <begin position="59"/>
        <end position="63"/>
    </location>
    <ligand>
        <name>(6S)-NADPHX</name>
        <dbReference type="ChEBI" id="CHEBI:64076"/>
    </ligand>
</feature>
<comment type="similarity">
    <text evidence="17">Belongs to the NnrD/CARKD family.</text>
</comment>
<dbReference type="InterPro" id="IPR029056">
    <property type="entry name" value="Ribokinase-like"/>
</dbReference>
<dbReference type="InterPro" id="IPR030677">
    <property type="entry name" value="Nnr"/>
</dbReference>
<comment type="similarity">
    <text evidence="3 19">In the N-terminal section; belongs to the NnrE/AIBP family.</text>
</comment>
<comment type="catalytic activity">
    <reaction evidence="2 18 19">
        <text>(6R)-NADPHX = (6S)-NADPHX</text>
        <dbReference type="Rhea" id="RHEA:32227"/>
        <dbReference type="ChEBI" id="CHEBI:64076"/>
        <dbReference type="ChEBI" id="CHEBI:64077"/>
        <dbReference type="EC" id="5.1.99.6"/>
    </reaction>
</comment>
<evidence type="ECO:0000256" key="4">
    <source>
        <dbReference type="ARBA" id="ARBA00009524"/>
    </source>
</evidence>
<comment type="subunit">
    <text evidence="17">Homotetramer.</text>
</comment>
<feature type="binding site" evidence="18">
    <location>
        <position position="131"/>
    </location>
    <ligand>
        <name>K(+)</name>
        <dbReference type="ChEBI" id="CHEBI:29103"/>
    </ligand>
</feature>